<reference evidence="3" key="1">
    <citation type="submission" date="2017-02" db="UniProtKB">
        <authorList>
            <consortium name="WormBaseParasite"/>
        </authorList>
    </citation>
    <scope>IDENTIFICATION</scope>
</reference>
<reference evidence="1 2" key="2">
    <citation type="submission" date="2018-11" db="EMBL/GenBank/DDBJ databases">
        <authorList>
            <consortium name="Pathogen Informatics"/>
        </authorList>
    </citation>
    <scope>NUCLEOTIDE SEQUENCE [LARGE SCALE GENOMIC DNA]</scope>
    <source>
        <strain evidence="1 2">Costa Rica</strain>
    </source>
</reference>
<gene>
    <name evidence="1" type="ORF">ACOC_LOCUS1078</name>
</gene>
<keyword evidence="2" id="KW-1185">Reference proteome</keyword>
<evidence type="ECO:0000313" key="2">
    <source>
        <dbReference type="Proteomes" id="UP000267027"/>
    </source>
</evidence>
<evidence type="ECO:0000313" key="1">
    <source>
        <dbReference type="EMBL" id="VDM52663.1"/>
    </source>
</evidence>
<evidence type="ECO:0000313" key="3">
    <source>
        <dbReference type="WBParaSite" id="ACOC_0000107701-mRNA-1"/>
    </source>
</evidence>
<organism evidence="3">
    <name type="scientific">Angiostrongylus costaricensis</name>
    <name type="common">Nematode worm</name>
    <dbReference type="NCBI Taxonomy" id="334426"/>
    <lineage>
        <taxon>Eukaryota</taxon>
        <taxon>Metazoa</taxon>
        <taxon>Ecdysozoa</taxon>
        <taxon>Nematoda</taxon>
        <taxon>Chromadorea</taxon>
        <taxon>Rhabditida</taxon>
        <taxon>Rhabditina</taxon>
        <taxon>Rhabditomorpha</taxon>
        <taxon>Strongyloidea</taxon>
        <taxon>Metastrongylidae</taxon>
        <taxon>Angiostrongylus</taxon>
    </lineage>
</organism>
<protein>
    <submittedName>
        <fullName evidence="3">Transposase</fullName>
    </submittedName>
</protein>
<dbReference type="AlphaFoldDB" id="A0A0R3PBJ9"/>
<dbReference type="OrthoDB" id="5862353at2759"/>
<dbReference type="WBParaSite" id="ACOC_0000107701-mRNA-1">
    <property type="protein sequence ID" value="ACOC_0000107701-mRNA-1"/>
    <property type="gene ID" value="ACOC_0000107701"/>
</dbReference>
<accession>A0A0R3PBJ9</accession>
<name>A0A0R3PBJ9_ANGCS</name>
<dbReference type="EMBL" id="UYYA01000140">
    <property type="protein sequence ID" value="VDM52663.1"/>
    <property type="molecule type" value="Genomic_DNA"/>
</dbReference>
<dbReference type="Proteomes" id="UP000267027">
    <property type="component" value="Unassembled WGS sequence"/>
</dbReference>
<proteinExistence type="predicted"/>
<sequence>MLNEAECMAHPSRIGQRRQLYPYPLSHKLYFRFLNSTVTATRNNAEMINHILKHYGTLNQLGDVGK</sequence>